<dbReference type="PANTHER" id="PTHR43622:SF3">
    <property type="entry name" value="2-EPI-5-EPI-VALIOLONE SYNTHASE"/>
    <property type="match status" value="1"/>
</dbReference>
<evidence type="ECO:0000259" key="10">
    <source>
        <dbReference type="Pfam" id="PF24621"/>
    </source>
</evidence>
<keyword evidence="4" id="KW-0520">NAD</keyword>
<dbReference type="InterPro" id="IPR050071">
    <property type="entry name" value="Dehydroquinate_synthase"/>
</dbReference>
<keyword evidence="5" id="KW-0456">Lyase</keyword>
<dbReference type="RefSeq" id="WP_344461878.1">
    <property type="nucleotide sequence ID" value="NZ_BAAANT010000005.1"/>
</dbReference>
<evidence type="ECO:0000313" key="12">
    <source>
        <dbReference type="Proteomes" id="UP001422759"/>
    </source>
</evidence>
<comment type="catalytic activity">
    <reaction evidence="6">
        <text>D-sedoheptulose 7-phosphate = 2-epi-5-epi-valiolone + phosphate</text>
        <dbReference type="Rhea" id="RHEA:44184"/>
        <dbReference type="ChEBI" id="CHEBI:43474"/>
        <dbReference type="ChEBI" id="CHEBI:57483"/>
        <dbReference type="ChEBI" id="CHEBI:84187"/>
        <dbReference type="EC" id="4.2.3.152"/>
    </reaction>
</comment>
<name>A0ABN2Z1W2_9ACTN</name>
<dbReference type="Gene3D" id="1.20.1090.10">
    <property type="entry name" value="Dehydroquinate synthase-like - alpha domain"/>
    <property type="match status" value="1"/>
</dbReference>
<dbReference type="EC" id="4.2.3.152" evidence="7"/>
<feature type="domain" description="3-dehydroquinate synthase C-terminal" evidence="10">
    <location>
        <begin position="210"/>
        <end position="348"/>
    </location>
</feature>
<evidence type="ECO:0000256" key="8">
    <source>
        <dbReference type="ARBA" id="ARBA00024092"/>
    </source>
</evidence>
<evidence type="ECO:0000256" key="1">
    <source>
        <dbReference type="ARBA" id="ARBA00001911"/>
    </source>
</evidence>
<organism evidence="11 12">
    <name type="scientific">Kitasatospora kazusensis</name>
    <dbReference type="NCBI Taxonomy" id="407974"/>
    <lineage>
        <taxon>Bacteria</taxon>
        <taxon>Bacillati</taxon>
        <taxon>Actinomycetota</taxon>
        <taxon>Actinomycetes</taxon>
        <taxon>Kitasatosporales</taxon>
        <taxon>Streptomycetaceae</taxon>
        <taxon>Kitasatospora</taxon>
    </lineage>
</organism>
<comment type="caution">
    <text evidence="11">The sequence shown here is derived from an EMBL/GenBank/DDBJ whole genome shotgun (WGS) entry which is preliminary data.</text>
</comment>
<evidence type="ECO:0000256" key="7">
    <source>
        <dbReference type="ARBA" id="ARBA00024060"/>
    </source>
</evidence>
<dbReference type="Proteomes" id="UP001422759">
    <property type="component" value="Unassembled WGS sequence"/>
</dbReference>
<evidence type="ECO:0000313" key="11">
    <source>
        <dbReference type="EMBL" id="GAA2135526.1"/>
    </source>
</evidence>
<sequence length="397" mass="43461">MPANRITHPRAAHGADHGLFTLGEPVTAWTVSTALPVTYEVAFTPQVLSPANPALAQAGGHPGRRLVVVDSHVHELFGDRIHGYFEARGLEHRICVLPAHEQVKTMDSVFRVAEQMDRFGISRRGEPVIAMGGGVLMDVVGLACSLYRRSTPFVRVPTTLIGLVDAGVGAKTGVNFGPHKNRLGTYHPATATLLDPSFLATLDPRHLSNGLAEILKIALIKDRRLFDLLEQRGEALIEQRFQGPAAGGEVLVRAVHGMLQELQPNLWEHRLERSMDYGHSFSPTVEMRALPELLHGEAVCVDMALTTVLAQRRGLVEPGQRDRILALMRTLRLPLWHPLMEPETLGDALTDTIRHRDGRQRLPLPVGIGGGCFADDLTADELGDSADELRELACVTQ</sequence>
<dbReference type="Pfam" id="PF24621">
    <property type="entry name" value="DHQS_C"/>
    <property type="match status" value="1"/>
</dbReference>
<evidence type="ECO:0000259" key="9">
    <source>
        <dbReference type="Pfam" id="PF01761"/>
    </source>
</evidence>
<proteinExistence type="predicted"/>
<keyword evidence="12" id="KW-1185">Reference proteome</keyword>
<dbReference type="InterPro" id="IPR056179">
    <property type="entry name" value="DHQS_C"/>
</dbReference>
<dbReference type="SUPFAM" id="SSF56796">
    <property type="entry name" value="Dehydroquinate synthase-like"/>
    <property type="match status" value="1"/>
</dbReference>
<evidence type="ECO:0000256" key="3">
    <source>
        <dbReference type="ARBA" id="ARBA00022741"/>
    </source>
</evidence>
<dbReference type="EMBL" id="BAAANT010000005">
    <property type="protein sequence ID" value="GAA2135526.1"/>
    <property type="molecule type" value="Genomic_DNA"/>
</dbReference>
<protein>
    <recommendedName>
        <fullName evidence="8">2-epi-5-epi-valiolone synthase</fullName>
        <ecNumber evidence="7">4.2.3.152</ecNumber>
    </recommendedName>
</protein>
<accession>A0ABN2Z1W2</accession>
<keyword evidence="2" id="KW-0479">Metal-binding</keyword>
<comment type="cofactor">
    <cofactor evidence="1">
        <name>NAD(+)</name>
        <dbReference type="ChEBI" id="CHEBI:57540"/>
    </cofactor>
</comment>
<evidence type="ECO:0000256" key="5">
    <source>
        <dbReference type="ARBA" id="ARBA00023239"/>
    </source>
</evidence>
<dbReference type="Gene3D" id="3.40.50.1970">
    <property type="match status" value="1"/>
</dbReference>
<reference evidence="11 12" key="1">
    <citation type="journal article" date="2019" name="Int. J. Syst. Evol. Microbiol.">
        <title>The Global Catalogue of Microorganisms (GCM) 10K type strain sequencing project: providing services to taxonomists for standard genome sequencing and annotation.</title>
        <authorList>
            <consortium name="The Broad Institute Genomics Platform"/>
            <consortium name="The Broad Institute Genome Sequencing Center for Infectious Disease"/>
            <person name="Wu L."/>
            <person name="Ma J."/>
        </authorList>
    </citation>
    <scope>NUCLEOTIDE SEQUENCE [LARGE SCALE GENOMIC DNA]</scope>
    <source>
        <strain evidence="11 12">JCM 14560</strain>
    </source>
</reference>
<feature type="domain" description="3-dehydroquinate synthase N-terminal" evidence="9">
    <location>
        <begin position="95"/>
        <end position="208"/>
    </location>
</feature>
<keyword evidence="3" id="KW-0547">Nucleotide-binding</keyword>
<dbReference type="InterPro" id="IPR035872">
    <property type="entry name" value="EEVS-like"/>
</dbReference>
<gene>
    <name evidence="11" type="primary">aroB_1</name>
    <name evidence="11" type="ORF">GCM10009760_14170</name>
</gene>
<dbReference type="InterPro" id="IPR030960">
    <property type="entry name" value="DHQS/DOIS_N"/>
</dbReference>
<evidence type="ECO:0000256" key="6">
    <source>
        <dbReference type="ARBA" id="ARBA00023993"/>
    </source>
</evidence>
<dbReference type="Pfam" id="PF01761">
    <property type="entry name" value="DHQ_synthase"/>
    <property type="match status" value="1"/>
</dbReference>
<dbReference type="PANTHER" id="PTHR43622">
    <property type="entry name" value="3-DEHYDROQUINATE SYNTHASE"/>
    <property type="match status" value="1"/>
</dbReference>
<dbReference type="CDD" id="cd08199">
    <property type="entry name" value="EEVS"/>
    <property type="match status" value="1"/>
</dbReference>
<evidence type="ECO:0000256" key="2">
    <source>
        <dbReference type="ARBA" id="ARBA00022723"/>
    </source>
</evidence>
<evidence type="ECO:0000256" key="4">
    <source>
        <dbReference type="ARBA" id="ARBA00023027"/>
    </source>
</evidence>